<dbReference type="AlphaFoldDB" id="A0A5R9GSV8"/>
<dbReference type="Proteomes" id="UP000306585">
    <property type="component" value="Unassembled WGS sequence"/>
</dbReference>
<dbReference type="Pfam" id="PF01063">
    <property type="entry name" value="Aminotran_4"/>
    <property type="match status" value="1"/>
</dbReference>
<gene>
    <name evidence="1" type="ORF">FEF65_05505</name>
</gene>
<dbReference type="InterPro" id="IPR036038">
    <property type="entry name" value="Aminotransferase-like"/>
</dbReference>
<dbReference type="Gene3D" id="3.30.470.10">
    <property type="match status" value="1"/>
</dbReference>
<evidence type="ECO:0000313" key="1">
    <source>
        <dbReference type="EMBL" id="TLS68009.1"/>
    </source>
</evidence>
<comment type="caution">
    <text evidence="1">The sequence shown here is derived from an EMBL/GenBank/DDBJ whole genome shotgun (WGS) entry which is preliminary data.</text>
</comment>
<dbReference type="Gene3D" id="3.20.10.10">
    <property type="entry name" value="D-amino Acid Aminotransferase, subunit A, domain 2"/>
    <property type="match status" value="1"/>
</dbReference>
<dbReference type="SUPFAM" id="SSF56752">
    <property type="entry name" value="D-aminoacid aminotransferase-like PLP-dependent enzymes"/>
    <property type="match status" value="1"/>
</dbReference>
<dbReference type="InterPro" id="IPR043131">
    <property type="entry name" value="BCAT-like_N"/>
</dbReference>
<keyword evidence="1" id="KW-0808">Transferase</keyword>
<organism evidence="1 2">
    <name type="scientific">Mariprofundus erugo</name>
    <dbReference type="NCBI Taxonomy" id="2528639"/>
    <lineage>
        <taxon>Bacteria</taxon>
        <taxon>Pseudomonadati</taxon>
        <taxon>Pseudomonadota</taxon>
        <taxon>Candidatius Mariprofundia</taxon>
        <taxon>Mariprofundales</taxon>
        <taxon>Mariprofundaceae</taxon>
        <taxon>Mariprofundus</taxon>
    </lineage>
</organism>
<sequence>MERGLGYAEACFETFRVIRGEIFAWPLHAARLQRGLQAFSIGLNDDHLARLYAGCIRAAADHGHDVLIRLTVSGGEAPWGLFAAGGEPVIRIQAMPYHAQLQPVQLTLLEWHHPPAARVAKFTADYALTLRALQGVGHANVLFSHEQQLLCAATANVMIRRGGQWWTPALSAGVLPGIIRQQLILAGVVHEAACPVTWLEDCEAIALTASGFFVRNVGSIISEKGVLMKAGRCDELTTCLAGHAGVPEDMDA</sequence>
<protein>
    <submittedName>
        <fullName evidence="1">Branched-chain amino acid aminotransferase</fullName>
    </submittedName>
</protein>
<dbReference type="EMBL" id="VBRY01000004">
    <property type="protein sequence ID" value="TLS68009.1"/>
    <property type="molecule type" value="Genomic_DNA"/>
</dbReference>
<accession>A0A5R9GSV8</accession>
<dbReference type="InterPro" id="IPR001544">
    <property type="entry name" value="Aminotrans_IV"/>
</dbReference>
<keyword evidence="1" id="KW-0032">Aminotransferase</keyword>
<dbReference type="InterPro" id="IPR043132">
    <property type="entry name" value="BCAT-like_C"/>
</dbReference>
<proteinExistence type="predicted"/>
<name>A0A5R9GSV8_9PROT</name>
<keyword evidence="2" id="KW-1185">Reference proteome</keyword>
<dbReference type="GO" id="GO:0008483">
    <property type="term" value="F:transaminase activity"/>
    <property type="evidence" value="ECO:0007669"/>
    <property type="project" value="UniProtKB-KW"/>
</dbReference>
<reference evidence="1 2" key="1">
    <citation type="journal article" date="2019" name="Appl. Environ. Microbiol.">
        <title>Environmental Evidence and Genomic Insight of Iron-oxidizing Bacteria Preference Towards More Corrosion Resistant Stainless Steel at Higher Salinities.</title>
        <authorList>
            <person name="Garrison C.E."/>
            <person name="Price K.A."/>
            <person name="Field E.K."/>
        </authorList>
    </citation>
    <scope>NUCLEOTIDE SEQUENCE [LARGE SCALE GENOMIC DNA]</scope>
    <source>
        <strain evidence="1 2">P3</strain>
    </source>
</reference>
<evidence type="ECO:0000313" key="2">
    <source>
        <dbReference type="Proteomes" id="UP000306585"/>
    </source>
</evidence>